<feature type="compositionally biased region" description="Low complexity" evidence="1">
    <location>
        <begin position="53"/>
        <end position="67"/>
    </location>
</feature>
<comment type="caution">
    <text evidence="2">The sequence shown here is derived from an EMBL/GenBank/DDBJ whole genome shotgun (WGS) entry which is preliminary data.</text>
</comment>
<evidence type="ECO:0000256" key="1">
    <source>
        <dbReference type="SAM" id="MobiDB-lite"/>
    </source>
</evidence>
<protein>
    <submittedName>
        <fullName evidence="2">Uncharacterized protein</fullName>
    </submittedName>
</protein>
<feature type="region of interest" description="Disordered" evidence="1">
    <location>
        <begin position="270"/>
        <end position="333"/>
    </location>
</feature>
<accession>A0A9P8QSM8</accession>
<reference evidence="2" key="1">
    <citation type="submission" date="2021-08" db="EMBL/GenBank/DDBJ databases">
        <title>Chromosome-Level Trichoderma cornu-damae using Hi-C Data.</title>
        <authorList>
            <person name="Kim C.S."/>
        </authorList>
    </citation>
    <scope>NUCLEOTIDE SEQUENCE</scope>
    <source>
        <strain evidence="2">KA19-0412C</strain>
    </source>
</reference>
<dbReference type="OrthoDB" id="3648773at2759"/>
<proteinExistence type="predicted"/>
<evidence type="ECO:0000313" key="2">
    <source>
        <dbReference type="EMBL" id="KAH6610559.1"/>
    </source>
</evidence>
<feature type="compositionally biased region" description="Basic and acidic residues" evidence="1">
    <location>
        <begin position="1"/>
        <end position="16"/>
    </location>
</feature>
<dbReference type="EMBL" id="JAIWOZ010000001">
    <property type="protein sequence ID" value="KAH6610559.1"/>
    <property type="molecule type" value="Genomic_DNA"/>
</dbReference>
<dbReference type="AlphaFoldDB" id="A0A9P8QSM8"/>
<organism evidence="2 3">
    <name type="scientific">Trichoderma cornu-damae</name>
    <dbReference type="NCBI Taxonomy" id="654480"/>
    <lineage>
        <taxon>Eukaryota</taxon>
        <taxon>Fungi</taxon>
        <taxon>Dikarya</taxon>
        <taxon>Ascomycota</taxon>
        <taxon>Pezizomycotina</taxon>
        <taxon>Sordariomycetes</taxon>
        <taxon>Hypocreomycetidae</taxon>
        <taxon>Hypocreales</taxon>
        <taxon>Hypocreaceae</taxon>
        <taxon>Trichoderma</taxon>
    </lineage>
</organism>
<gene>
    <name evidence="2" type="ORF">Trco_000579</name>
</gene>
<feature type="compositionally biased region" description="Low complexity" evidence="1">
    <location>
        <begin position="306"/>
        <end position="315"/>
    </location>
</feature>
<keyword evidence="3" id="KW-1185">Reference proteome</keyword>
<feature type="region of interest" description="Disordered" evidence="1">
    <location>
        <begin position="36"/>
        <end position="80"/>
    </location>
</feature>
<name>A0A9P8QSM8_9HYPO</name>
<sequence length="400" mass="43596">MSGPRSRHEPPRHEPPAIHQAWTPYLSESDHVFSLQHPTAPVSPAAGAMASLKSQKSSESIVVSPSSKSHRLVDVPENDSPESLAQLSLKTASPASPLLSPRVLYLKAKKEIEWKLKQKQHQDSYIRHPTHADSQLDATSRTDYSCNDLAPDEDCRTQATVEGTKKFLASQSISKTGTWFKDELHTSKIGRKLFGKAPWHRKESGDSFTSVSSSIRAVLKGKTPPATPANYGLSFASAQTHSQPKMTIGAGLILELPGSCNLSNSQFPGGEAVRVSTPPMDEDTADGKPRAFFTSLTPPRPDGETSTKTASSSTHSTKRFSIHGSSMVSQPREWWEQIPQRGCRRDTLGTAGSSVNKFDLDIPEHLPGSPMCPADKRHKSGGTGVCAYHGRRITRSTMRE</sequence>
<evidence type="ECO:0000313" key="3">
    <source>
        <dbReference type="Proteomes" id="UP000827724"/>
    </source>
</evidence>
<dbReference type="Proteomes" id="UP000827724">
    <property type="component" value="Unassembled WGS sequence"/>
</dbReference>
<feature type="region of interest" description="Disordered" evidence="1">
    <location>
        <begin position="1"/>
        <end position="20"/>
    </location>
</feature>